<comment type="subcellular location">
    <subcellularLocation>
        <location evidence="1">Cell membrane</location>
        <topology evidence="1">Multi-pass membrane protein</topology>
    </subcellularLocation>
</comment>
<dbReference type="InterPro" id="IPR018422">
    <property type="entry name" value="Cation/H_exchanger_CPA1"/>
</dbReference>
<keyword evidence="5" id="KW-1133">Transmembrane helix</keyword>
<gene>
    <name evidence="11" type="ORF">FHU36_006268</name>
</gene>
<feature type="domain" description="Cation/H+ exchanger transmembrane" evidence="10">
    <location>
        <begin position="20"/>
        <end position="166"/>
    </location>
</feature>
<dbReference type="AlphaFoldDB" id="A0A7X0C716"/>
<keyword evidence="8" id="KW-0472">Membrane</keyword>
<evidence type="ECO:0000259" key="10">
    <source>
        <dbReference type="Pfam" id="PF00999"/>
    </source>
</evidence>
<dbReference type="GO" id="GO:0015386">
    <property type="term" value="F:potassium:proton antiporter activity"/>
    <property type="evidence" value="ECO:0007669"/>
    <property type="project" value="TreeGrafter"/>
</dbReference>
<dbReference type="PANTHER" id="PTHR10110:SF86">
    <property type="entry name" value="SODIUM_HYDROGEN EXCHANGER 7"/>
    <property type="match status" value="1"/>
</dbReference>
<dbReference type="EMBL" id="JACHJB010000002">
    <property type="protein sequence ID" value="MBB6349723.1"/>
    <property type="molecule type" value="Genomic_DNA"/>
</dbReference>
<dbReference type="GO" id="GO:0005886">
    <property type="term" value="C:plasma membrane"/>
    <property type="evidence" value="ECO:0007669"/>
    <property type="project" value="UniProtKB-SubCell"/>
</dbReference>
<evidence type="ECO:0000256" key="3">
    <source>
        <dbReference type="ARBA" id="ARBA00022475"/>
    </source>
</evidence>
<dbReference type="GO" id="GO:0015385">
    <property type="term" value="F:sodium:proton antiporter activity"/>
    <property type="evidence" value="ECO:0007669"/>
    <property type="project" value="InterPro"/>
</dbReference>
<evidence type="ECO:0000256" key="2">
    <source>
        <dbReference type="ARBA" id="ARBA00022448"/>
    </source>
</evidence>
<dbReference type="GO" id="GO:0051453">
    <property type="term" value="P:regulation of intracellular pH"/>
    <property type="evidence" value="ECO:0007669"/>
    <property type="project" value="TreeGrafter"/>
</dbReference>
<evidence type="ECO:0000313" key="12">
    <source>
        <dbReference type="Proteomes" id="UP000583800"/>
    </source>
</evidence>
<evidence type="ECO:0000256" key="1">
    <source>
        <dbReference type="ARBA" id="ARBA00004651"/>
    </source>
</evidence>
<evidence type="ECO:0000256" key="6">
    <source>
        <dbReference type="ARBA" id="ARBA00023053"/>
    </source>
</evidence>
<dbReference type="RefSeq" id="WP_185087251.1">
    <property type="nucleotide sequence ID" value="NZ_JACHJB010000002.1"/>
</dbReference>
<keyword evidence="7" id="KW-0406">Ion transport</keyword>
<dbReference type="InterPro" id="IPR006153">
    <property type="entry name" value="Cation/H_exchanger_TM"/>
</dbReference>
<keyword evidence="4" id="KW-0812">Transmembrane</keyword>
<protein>
    <submittedName>
        <fullName evidence="11">NhaP-type Na+/H+ or K+/H+ antiporter</fullName>
    </submittedName>
</protein>
<keyword evidence="3" id="KW-1003">Cell membrane</keyword>
<dbReference type="Proteomes" id="UP000583800">
    <property type="component" value="Unassembled WGS sequence"/>
</dbReference>
<dbReference type="GO" id="GO:0098719">
    <property type="term" value="P:sodium ion import across plasma membrane"/>
    <property type="evidence" value="ECO:0007669"/>
    <property type="project" value="TreeGrafter"/>
</dbReference>
<keyword evidence="6" id="KW-0915">Sodium</keyword>
<proteinExistence type="predicted"/>
<dbReference type="Gene3D" id="6.10.140.1330">
    <property type="match status" value="1"/>
</dbReference>
<evidence type="ECO:0000256" key="7">
    <source>
        <dbReference type="ARBA" id="ARBA00023065"/>
    </source>
</evidence>
<evidence type="ECO:0000256" key="9">
    <source>
        <dbReference type="ARBA" id="ARBA00023201"/>
    </source>
</evidence>
<dbReference type="Pfam" id="PF00999">
    <property type="entry name" value="Na_H_Exchanger"/>
    <property type="match status" value="1"/>
</dbReference>
<dbReference type="PANTHER" id="PTHR10110">
    <property type="entry name" value="SODIUM/HYDROGEN EXCHANGER"/>
    <property type="match status" value="1"/>
</dbReference>
<evidence type="ECO:0000313" key="11">
    <source>
        <dbReference type="EMBL" id="MBB6349723.1"/>
    </source>
</evidence>
<evidence type="ECO:0000256" key="8">
    <source>
        <dbReference type="ARBA" id="ARBA00023136"/>
    </source>
</evidence>
<evidence type="ECO:0000256" key="4">
    <source>
        <dbReference type="ARBA" id="ARBA00022692"/>
    </source>
</evidence>
<name>A0A7X0C716_9ACTN</name>
<reference evidence="11 12" key="1">
    <citation type="submission" date="2020-08" db="EMBL/GenBank/DDBJ databases">
        <title>Sequencing the genomes of 1000 actinobacteria strains.</title>
        <authorList>
            <person name="Klenk H.-P."/>
        </authorList>
    </citation>
    <scope>NUCLEOTIDE SEQUENCE [LARGE SCALE GENOMIC DNA]</scope>
    <source>
        <strain evidence="11 12">DSM 45913</strain>
    </source>
</reference>
<comment type="caution">
    <text evidence="11">The sequence shown here is derived from an EMBL/GenBank/DDBJ whole genome shotgun (WGS) entry which is preliminary data.</text>
</comment>
<keyword evidence="12" id="KW-1185">Reference proteome</keyword>
<keyword evidence="9" id="KW-0739">Sodium transport</keyword>
<evidence type="ECO:0000256" key="5">
    <source>
        <dbReference type="ARBA" id="ARBA00022989"/>
    </source>
</evidence>
<accession>A0A7X0C716</accession>
<keyword evidence="2" id="KW-0813">Transport</keyword>
<organism evidence="11 12">
    <name type="scientific">Nonomuraea muscovyensis</name>
    <dbReference type="NCBI Taxonomy" id="1124761"/>
    <lineage>
        <taxon>Bacteria</taxon>
        <taxon>Bacillati</taxon>
        <taxon>Actinomycetota</taxon>
        <taxon>Actinomycetes</taxon>
        <taxon>Streptosporangiales</taxon>
        <taxon>Streptosporangiaceae</taxon>
        <taxon>Nonomuraea</taxon>
    </lineage>
</organism>
<sequence>MPFGAAPSFMPTTDQINLPSDVVLGVFLPPLLRHAAFLSAPRESRQDAGPILALAVGLTWVTAVSVMATLSLAVPGLPWAAALALGVAVARPTDAVSATSVPQRVGDPRRLVTILEGESLVNDGAALTLVAVAVAVVAGEMPVADGVVDLLRIVCCGILHGLVVAWPRS</sequence>